<dbReference type="Gene3D" id="1.10.472.150">
    <property type="entry name" value="Glucose-regulated metallo-peptidase M90, N-terminal domain"/>
    <property type="match status" value="1"/>
</dbReference>
<dbReference type="PANTHER" id="PTHR30164">
    <property type="entry name" value="MTFA PEPTIDASE"/>
    <property type="match status" value="1"/>
</dbReference>
<sequence>MNAPITTTEDLKNHYQNLFRSARVRAIGWELGVMILFGLLAYFSHKTVLYLAGFLVVGIIAIFHRRYHNKSYKRLAVFKTPFPTAWRQILEKHSVFFKSLDDPKKALFEKRVQLFLLAKRVEGIDTEIDDEIRVLVAASSIIPTFAFPAFDYPDLNEVLVYPASFSEKFEIGAHKHDENIEGMVGNRYMNHSLLLSKPALLSGFNGRKGENNVGIHEFVHLLDREDGDTDGVPERLADHAYALPWLHLIKKEMQYIRSGESDINPYAITNNAEFLAVVSEYFFNNPEEFQHKHPELYEILSKFYHIEPASEVIS</sequence>
<dbReference type="SUPFAM" id="SSF55486">
    <property type="entry name" value="Metalloproteases ('zincins'), catalytic domain"/>
    <property type="match status" value="1"/>
</dbReference>
<keyword evidence="1" id="KW-0472">Membrane</keyword>
<protein>
    <submittedName>
        <fullName evidence="2">Zinc-dependent peptidase</fullName>
    </submittedName>
</protein>
<dbReference type="RefSeq" id="WP_194122151.1">
    <property type="nucleotide sequence ID" value="NZ_JACYGY010000001.1"/>
</dbReference>
<keyword evidence="3" id="KW-1185">Reference proteome</keyword>
<evidence type="ECO:0000256" key="1">
    <source>
        <dbReference type="SAM" id="Phobius"/>
    </source>
</evidence>
<dbReference type="InterPro" id="IPR010384">
    <property type="entry name" value="MtfA_fam"/>
</dbReference>
<gene>
    <name evidence="2" type="ORF">IEE83_19470</name>
</gene>
<dbReference type="InterPro" id="IPR042252">
    <property type="entry name" value="MtfA_N"/>
</dbReference>
<name>A0ABR9WEZ5_9BACT</name>
<evidence type="ECO:0000313" key="3">
    <source>
        <dbReference type="Proteomes" id="UP000634134"/>
    </source>
</evidence>
<organism evidence="2 3">
    <name type="scientific">Dyadobacter subterraneus</name>
    <dbReference type="NCBI Taxonomy" id="2773304"/>
    <lineage>
        <taxon>Bacteria</taxon>
        <taxon>Pseudomonadati</taxon>
        <taxon>Bacteroidota</taxon>
        <taxon>Cytophagia</taxon>
        <taxon>Cytophagales</taxon>
        <taxon>Spirosomataceae</taxon>
        <taxon>Dyadobacter</taxon>
    </lineage>
</organism>
<keyword evidence="1" id="KW-0812">Transmembrane</keyword>
<feature type="transmembrane region" description="Helical" evidence="1">
    <location>
        <begin position="48"/>
        <end position="64"/>
    </location>
</feature>
<feature type="transmembrane region" description="Helical" evidence="1">
    <location>
        <begin position="22"/>
        <end position="42"/>
    </location>
</feature>
<dbReference type="Gene3D" id="3.40.390.10">
    <property type="entry name" value="Collagenase (Catalytic Domain)"/>
    <property type="match status" value="1"/>
</dbReference>
<dbReference type="PANTHER" id="PTHR30164:SF2">
    <property type="entry name" value="PROTEIN MTFA"/>
    <property type="match status" value="1"/>
</dbReference>
<comment type="caution">
    <text evidence="2">The sequence shown here is derived from an EMBL/GenBank/DDBJ whole genome shotgun (WGS) entry which is preliminary data.</text>
</comment>
<evidence type="ECO:0000313" key="2">
    <source>
        <dbReference type="EMBL" id="MBE9464070.1"/>
    </source>
</evidence>
<proteinExistence type="predicted"/>
<dbReference type="EMBL" id="JACYGY010000001">
    <property type="protein sequence ID" value="MBE9464070.1"/>
    <property type="molecule type" value="Genomic_DNA"/>
</dbReference>
<dbReference type="Proteomes" id="UP000634134">
    <property type="component" value="Unassembled WGS sequence"/>
</dbReference>
<dbReference type="Pfam" id="PF06167">
    <property type="entry name" value="Peptidase_M90"/>
    <property type="match status" value="1"/>
</dbReference>
<keyword evidence="1" id="KW-1133">Transmembrane helix</keyword>
<reference evidence="3" key="1">
    <citation type="submission" date="2023-07" db="EMBL/GenBank/DDBJ databases">
        <title>Dyadobacter sp. nov 'subterranea' isolated from contaminted grondwater.</title>
        <authorList>
            <person name="Szabo I."/>
            <person name="Al-Omari J."/>
            <person name="Szerdahelyi S.G."/>
            <person name="Rado J."/>
        </authorList>
    </citation>
    <scope>NUCLEOTIDE SEQUENCE [LARGE SCALE GENOMIC DNA]</scope>
    <source>
        <strain evidence="3">UP-52</strain>
    </source>
</reference>
<accession>A0ABR9WEZ5</accession>
<dbReference type="CDD" id="cd20169">
    <property type="entry name" value="Peptidase_M90_mtfA"/>
    <property type="match status" value="1"/>
</dbReference>
<dbReference type="InterPro" id="IPR024079">
    <property type="entry name" value="MetalloPept_cat_dom_sf"/>
</dbReference>